<dbReference type="AlphaFoldDB" id="A0A098EFT3"/>
<protein>
    <submittedName>
        <fullName evidence="1">Uncharacterized protein</fullName>
    </submittedName>
</protein>
<dbReference type="EMBL" id="CCXQ01000051">
    <property type="protein sequence ID" value="CEG20647.1"/>
    <property type="molecule type" value="Genomic_DNA"/>
</dbReference>
<name>A0A098EFT3_ANAPH</name>
<dbReference type="RefSeq" id="WP_060757691.1">
    <property type="nucleotide sequence ID" value="NZ_CCXQ01000051.1"/>
</dbReference>
<organism evidence="1 2">
    <name type="scientific">Anaplasma phagocytophilum</name>
    <name type="common">Ehrlichia phagocytophila</name>
    <dbReference type="NCBI Taxonomy" id="948"/>
    <lineage>
        <taxon>Bacteria</taxon>
        <taxon>Pseudomonadati</taxon>
        <taxon>Pseudomonadota</taxon>
        <taxon>Alphaproteobacteria</taxon>
        <taxon>Rickettsiales</taxon>
        <taxon>Anaplasmataceae</taxon>
        <taxon>Anaplasma</taxon>
        <taxon>phagocytophilum group</taxon>
    </lineage>
</organism>
<evidence type="ECO:0000313" key="2">
    <source>
        <dbReference type="Proteomes" id="UP000055047"/>
    </source>
</evidence>
<reference evidence="1 2" key="1">
    <citation type="submission" date="2014-09" db="EMBL/GenBank/DDBJ databases">
        <authorList>
            <person name="Loux Valentin"/>
            <person name="Dugat Thibaut"/>
        </authorList>
    </citation>
    <scope>NUCLEOTIDE SEQUENCE [LARGE SCALE GENOMIC DNA]</scope>
    <source>
        <strain evidence="1 2">BOV-10_179</strain>
    </source>
</reference>
<evidence type="ECO:0000313" key="1">
    <source>
        <dbReference type="EMBL" id="CEG20647.1"/>
    </source>
</evidence>
<accession>A0A098EFT3</accession>
<gene>
    <name evidence="1" type="ORF">ANAPHAGO_00676</name>
</gene>
<dbReference type="Proteomes" id="UP000055047">
    <property type="component" value="Unassembled WGS sequence"/>
</dbReference>
<proteinExistence type="predicted"/>
<sequence length="84" mass="9576">MVQCGRTVVCHVVTDNILTIVWSTTYVLQVITSHSNMKSAAAKIIVVTWISEKHHVIRNRMNRIKPLLTIHSMRVSKELGRVLL</sequence>